<proteinExistence type="predicted"/>
<gene>
    <name evidence="2" type="ORF">SAMN04244553_1947</name>
</gene>
<sequence length="59" mass="6838">MAEKFMTVQQAADELKVSRYVIYQLIWAGEVQSVKLGRCRRIVRQSFDAYISDLIDRAA</sequence>
<keyword evidence="3" id="KW-1185">Reference proteome</keyword>
<dbReference type="GO" id="GO:0003677">
    <property type="term" value="F:DNA binding"/>
    <property type="evidence" value="ECO:0007669"/>
    <property type="project" value="InterPro"/>
</dbReference>
<reference evidence="2 3" key="1">
    <citation type="submission" date="2017-09" db="EMBL/GenBank/DDBJ databases">
        <authorList>
            <person name="Ehlers B."/>
            <person name="Leendertz F.H."/>
        </authorList>
    </citation>
    <scope>NUCLEOTIDE SEQUENCE [LARGE SCALE GENOMIC DNA]</scope>
    <source>
        <strain evidence="2 3">DSM 45537</strain>
    </source>
</reference>
<dbReference type="AlphaFoldDB" id="A0A285L607"/>
<organism evidence="2 3">
    <name type="scientific">Nocardia amikacinitolerans</name>
    <dbReference type="NCBI Taxonomy" id="756689"/>
    <lineage>
        <taxon>Bacteria</taxon>
        <taxon>Bacillati</taxon>
        <taxon>Actinomycetota</taxon>
        <taxon>Actinomycetes</taxon>
        <taxon>Mycobacteriales</taxon>
        <taxon>Nocardiaceae</taxon>
        <taxon>Nocardia</taxon>
    </lineage>
</organism>
<accession>A0A285L607</accession>
<evidence type="ECO:0000259" key="1">
    <source>
        <dbReference type="Pfam" id="PF12728"/>
    </source>
</evidence>
<dbReference type="InterPro" id="IPR010093">
    <property type="entry name" value="SinI_DNA-bd"/>
</dbReference>
<evidence type="ECO:0000313" key="2">
    <source>
        <dbReference type="EMBL" id="SNY80385.1"/>
    </source>
</evidence>
<evidence type="ECO:0000313" key="3">
    <source>
        <dbReference type="Proteomes" id="UP000219565"/>
    </source>
</evidence>
<dbReference type="Proteomes" id="UP000219565">
    <property type="component" value="Unassembled WGS sequence"/>
</dbReference>
<protein>
    <submittedName>
        <fullName evidence="2">DNA binding domain-containing protein, excisionase family</fullName>
    </submittedName>
</protein>
<feature type="domain" description="Helix-turn-helix" evidence="1">
    <location>
        <begin position="5"/>
        <end position="52"/>
    </location>
</feature>
<dbReference type="EMBL" id="OBEG01000002">
    <property type="protein sequence ID" value="SNY80385.1"/>
    <property type="molecule type" value="Genomic_DNA"/>
</dbReference>
<name>A0A285L607_9NOCA</name>
<dbReference type="NCBIfam" id="TIGR01764">
    <property type="entry name" value="excise"/>
    <property type="match status" value="1"/>
</dbReference>
<dbReference type="InterPro" id="IPR041657">
    <property type="entry name" value="HTH_17"/>
</dbReference>
<dbReference type="Pfam" id="PF12728">
    <property type="entry name" value="HTH_17"/>
    <property type="match status" value="1"/>
</dbReference>